<dbReference type="PRINTS" id="PR00419">
    <property type="entry name" value="ADXRDTASE"/>
</dbReference>
<dbReference type="PANTHER" id="PTHR13847">
    <property type="entry name" value="SARCOSINE DEHYDROGENASE-RELATED"/>
    <property type="match status" value="1"/>
</dbReference>
<dbReference type="Proteomes" id="UP001501005">
    <property type="component" value="Unassembled WGS sequence"/>
</dbReference>
<evidence type="ECO:0000313" key="4">
    <source>
        <dbReference type="Proteomes" id="UP001501005"/>
    </source>
</evidence>
<evidence type="ECO:0000313" key="3">
    <source>
        <dbReference type="EMBL" id="GAA0932141.1"/>
    </source>
</evidence>
<dbReference type="PANTHER" id="PTHR13847:SF289">
    <property type="entry name" value="GLYCINE OXIDASE"/>
    <property type="match status" value="1"/>
</dbReference>
<gene>
    <name evidence="3" type="ORF">GCM10009549_56100</name>
</gene>
<keyword evidence="1" id="KW-0560">Oxidoreductase</keyword>
<sequence>MTRPSSPAHSGPSRVAVVGAGMVGLSTAWFLQERNVSVTVYDREGVAAGSSWGNAGWLTPGLATPLPEPAVLAYGVRAVLSPSSPVYVPPSANPNLLRFLAGFTRNSTASRWLRAMRALVPLNSLALPSFDALAEGGVEARTREAKSFIAAYRTAEERRVLLEELEQIHAAGQTMEFDVLDGDEARGIEPSLSDRIGAALRLHGQRYIDPGHFVRALADAVRARGGVIREGAEVVGVRDAGTGVVVLTGGGESDRFDAVVLATGAWLGRHARKFGVRSVVQAGRGYSFSVPVEHVPSGPVYFPAQRVACTPLGGRLRVAGMMEFRKPEAPLDARRIHAIAEAARPLLRGADLDARQDEWVGSRPCTPDGLPLIGATRSPRVFVAGGHGMWGITLGPATGRLLAETIVTGERPAQLAPFDPLR</sequence>
<reference evidence="4" key="1">
    <citation type="journal article" date="2019" name="Int. J. Syst. Evol. Microbiol.">
        <title>The Global Catalogue of Microorganisms (GCM) 10K type strain sequencing project: providing services to taxonomists for standard genome sequencing and annotation.</title>
        <authorList>
            <consortium name="The Broad Institute Genomics Platform"/>
            <consortium name="The Broad Institute Genome Sequencing Center for Infectious Disease"/>
            <person name="Wu L."/>
            <person name="Ma J."/>
        </authorList>
    </citation>
    <scope>NUCLEOTIDE SEQUENCE [LARGE SCALE GENOMIC DNA]</scope>
    <source>
        <strain evidence="4">JCM 10673</strain>
    </source>
</reference>
<feature type="domain" description="FAD dependent oxidoreductase" evidence="2">
    <location>
        <begin position="14"/>
        <end position="404"/>
    </location>
</feature>
<dbReference type="EMBL" id="BAAAHG010000086">
    <property type="protein sequence ID" value="GAA0932141.1"/>
    <property type="molecule type" value="Genomic_DNA"/>
</dbReference>
<dbReference type="InterPro" id="IPR006076">
    <property type="entry name" value="FAD-dep_OxRdtase"/>
</dbReference>
<dbReference type="Pfam" id="PF01266">
    <property type="entry name" value="DAO"/>
    <property type="match status" value="1"/>
</dbReference>
<evidence type="ECO:0000256" key="1">
    <source>
        <dbReference type="ARBA" id="ARBA00023002"/>
    </source>
</evidence>
<evidence type="ECO:0000259" key="2">
    <source>
        <dbReference type="Pfam" id="PF01266"/>
    </source>
</evidence>
<protein>
    <submittedName>
        <fullName evidence="3">FAD-dependent oxidoreductase</fullName>
    </submittedName>
</protein>
<keyword evidence="4" id="KW-1185">Reference proteome</keyword>
<name>A0ABP4AAK7_9ACTN</name>
<comment type="caution">
    <text evidence="3">The sequence shown here is derived from an EMBL/GenBank/DDBJ whole genome shotgun (WGS) entry which is preliminary data.</text>
</comment>
<organism evidence="3 4">
    <name type="scientific">Streptomyces thermoalcalitolerans</name>
    <dbReference type="NCBI Taxonomy" id="65605"/>
    <lineage>
        <taxon>Bacteria</taxon>
        <taxon>Bacillati</taxon>
        <taxon>Actinomycetota</taxon>
        <taxon>Actinomycetes</taxon>
        <taxon>Kitasatosporales</taxon>
        <taxon>Streptomycetaceae</taxon>
        <taxon>Streptomyces</taxon>
    </lineage>
</organism>
<proteinExistence type="predicted"/>
<dbReference type="Gene3D" id="3.30.9.10">
    <property type="entry name" value="D-Amino Acid Oxidase, subunit A, domain 2"/>
    <property type="match status" value="1"/>
</dbReference>
<dbReference type="SUPFAM" id="SSF51905">
    <property type="entry name" value="FAD/NAD(P)-binding domain"/>
    <property type="match status" value="1"/>
</dbReference>
<dbReference type="SUPFAM" id="SSF54373">
    <property type="entry name" value="FAD-linked reductases, C-terminal domain"/>
    <property type="match status" value="1"/>
</dbReference>
<dbReference type="Gene3D" id="3.50.50.60">
    <property type="entry name" value="FAD/NAD(P)-binding domain"/>
    <property type="match status" value="2"/>
</dbReference>
<dbReference type="RefSeq" id="WP_344054832.1">
    <property type="nucleotide sequence ID" value="NZ_BAAAHG010000086.1"/>
</dbReference>
<dbReference type="InterPro" id="IPR036188">
    <property type="entry name" value="FAD/NAD-bd_sf"/>
</dbReference>
<accession>A0ABP4AAK7</accession>